<accession>A0ABR1J7V9</accession>
<name>A0ABR1J7V9_9AGAR</name>
<keyword evidence="2" id="KW-1185">Reference proteome</keyword>
<comment type="caution">
    <text evidence="1">The sequence shown here is derived from an EMBL/GenBank/DDBJ whole genome shotgun (WGS) entry which is preliminary data.</text>
</comment>
<evidence type="ECO:0008006" key="3">
    <source>
        <dbReference type="Google" id="ProtNLM"/>
    </source>
</evidence>
<dbReference type="EMBL" id="JBANRG010000026">
    <property type="protein sequence ID" value="KAK7453447.1"/>
    <property type="molecule type" value="Genomic_DNA"/>
</dbReference>
<reference evidence="1 2" key="1">
    <citation type="submission" date="2024-01" db="EMBL/GenBank/DDBJ databases">
        <title>A draft genome for the cacao thread blight pathogen Marasmiellus scandens.</title>
        <authorList>
            <person name="Baruah I.K."/>
            <person name="Leung J."/>
            <person name="Bukari Y."/>
            <person name="Amoako-Attah I."/>
            <person name="Meinhardt L.W."/>
            <person name="Bailey B.A."/>
            <person name="Cohen S.P."/>
        </authorList>
    </citation>
    <scope>NUCLEOTIDE SEQUENCE [LARGE SCALE GENOMIC DNA]</scope>
    <source>
        <strain evidence="1 2">GH-19</strain>
    </source>
</reference>
<gene>
    <name evidence="1" type="ORF">VKT23_011718</name>
</gene>
<proteinExistence type="predicted"/>
<organism evidence="1 2">
    <name type="scientific">Marasmiellus scandens</name>
    <dbReference type="NCBI Taxonomy" id="2682957"/>
    <lineage>
        <taxon>Eukaryota</taxon>
        <taxon>Fungi</taxon>
        <taxon>Dikarya</taxon>
        <taxon>Basidiomycota</taxon>
        <taxon>Agaricomycotina</taxon>
        <taxon>Agaricomycetes</taxon>
        <taxon>Agaricomycetidae</taxon>
        <taxon>Agaricales</taxon>
        <taxon>Marasmiineae</taxon>
        <taxon>Omphalotaceae</taxon>
        <taxon>Marasmiellus</taxon>
    </lineage>
</organism>
<evidence type="ECO:0000313" key="1">
    <source>
        <dbReference type="EMBL" id="KAK7453447.1"/>
    </source>
</evidence>
<evidence type="ECO:0000313" key="2">
    <source>
        <dbReference type="Proteomes" id="UP001498398"/>
    </source>
</evidence>
<dbReference type="Proteomes" id="UP001498398">
    <property type="component" value="Unassembled WGS sequence"/>
</dbReference>
<protein>
    <recommendedName>
        <fullName evidence="3">F-box domain-containing protein</fullName>
    </recommendedName>
</protein>
<sequence>MSSLQPHSYVAAIPILPQETFELIIDELSNSAETLASCSLVRRSWLPRSRHHLFRHIALNVIDQDALDTGLGMSRLATNKHMPRCVSANEFTTSFSNPNIVACVRGLSLNITYPQSPPVTRTTGKQGNDPTEPSIPHTIPFTQLRFLSICCGDIEIVDTKDFRLKRLMSIIRCNPYIEHVSLNSVQIDSGPWQMLLSCVAVRAKMLKTLVVNGIGDVHWRSGWVDGRIGQDPESRTTNHLNSLNGRKQPVVERMCIASCSPNKIGYVARQFDLSQMRSLALLDIDTRSCIKILKGCSEALWHLTLDFSSTSAREYTQSGVSESLSKVSVLQLLLSKIEDLEQLLQFLSLASSCTICRVVRLYLDFEESPSLMSSQNTSPQTALSRFLQLVPSVQKVIISVGAMGLESSRRLYKGRSERLSMHDVFPALIGEGIVEMGQPEQWWKESI</sequence>